<dbReference type="InterPro" id="IPR009072">
    <property type="entry name" value="Histone-fold"/>
</dbReference>
<evidence type="ECO:0000259" key="7">
    <source>
        <dbReference type="Pfam" id="PF00125"/>
    </source>
</evidence>
<dbReference type="eggNOG" id="KOG1657">
    <property type="taxonomic scope" value="Eukaryota"/>
</dbReference>
<dbReference type="Proteomes" id="UP000008021">
    <property type="component" value="Chromosome 5"/>
</dbReference>
<evidence type="ECO:0000256" key="6">
    <source>
        <dbReference type="SAM" id="MobiDB-lite"/>
    </source>
</evidence>
<sequence length="337" mass="37695">MQDYNTRSKGMAIPTKEEVEHNEEDNTFSRLQLLAQQRHAMEEFWRRSQEQIEASAGNHEHILPIDCVKNVIRPKDDAMMLSADTPTFVTKLCELFVQELTLRAWVCANSHNRDIILGTDIAEAITTTESYHFLGNVLRSHRALGSTAPDIDISARKHIKLDQMTSLYHPTQEMQASHLAGYPPHVPIYPPIGQMGTQHTLSPFAFMMQGESLLNMKREKSLVNEVMVCTNKMSINNFDGATSIGGGSSSDAAIVAQQGETTHPFSSQNACPSLEDNYVVPMPTGHVQSFSPPTNINVKKLHQEEKNIYSQDVAEEDMSNESLEGSQKDEDLFLHAK</sequence>
<evidence type="ECO:0000256" key="2">
    <source>
        <dbReference type="ARBA" id="ARBA00023015"/>
    </source>
</evidence>
<dbReference type="FunFam" id="1.10.20.10:FF:000068">
    <property type="entry name" value="Nuclear factor Y transcription factor"/>
    <property type="match status" value="1"/>
</dbReference>
<dbReference type="SUPFAM" id="SSF47113">
    <property type="entry name" value="Histone-fold"/>
    <property type="match status" value="1"/>
</dbReference>
<dbReference type="HOGENOM" id="CLU_071714_0_0_1"/>
<dbReference type="InterPro" id="IPR007125">
    <property type="entry name" value="H2A/H2B/H3"/>
</dbReference>
<evidence type="ECO:0000313" key="9">
    <source>
        <dbReference type="Proteomes" id="UP000008021"/>
    </source>
</evidence>
<name>A0A0E0DPM9_9ORYZ</name>
<comment type="subcellular location">
    <subcellularLocation>
        <location evidence="1">Nucleus</location>
    </subcellularLocation>
</comment>
<feature type="region of interest" description="Disordered" evidence="6">
    <location>
        <begin position="1"/>
        <end position="25"/>
    </location>
</feature>
<keyword evidence="3" id="KW-0804">Transcription</keyword>
<evidence type="ECO:0000256" key="4">
    <source>
        <dbReference type="ARBA" id="ARBA00023242"/>
    </source>
</evidence>
<feature type="domain" description="Core Histone H2A/H2B/H3" evidence="7">
    <location>
        <begin position="53"/>
        <end position="125"/>
    </location>
</feature>
<dbReference type="InterPro" id="IPR050568">
    <property type="entry name" value="Transcr_DNA_Rep_Reg"/>
</dbReference>
<dbReference type="PANTHER" id="PTHR10252:SF143">
    <property type="entry name" value="OS01G0102400 PROTEIN"/>
    <property type="match status" value="1"/>
</dbReference>
<feature type="compositionally biased region" description="Basic and acidic residues" evidence="6">
    <location>
        <begin position="326"/>
        <end position="337"/>
    </location>
</feature>
<proteinExistence type="inferred from homology"/>
<dbReference type="Pfam" id="PF00125">
    <property type="entry name" value="Histone"/>
    <property type="match status" value="1"/>
</dbReference>
<evidence type="ECO:0000313" key="8">
    <source>
        <dbReference type="EnsemblPlants" id="OMERI05G09560.1"/>
    </source>
</evidence>
<keyword evidence="2" id="KW-0805">Transcription regulation</keyword>
<comment type="similarity">
    <text evidence="5">Belongs to the NFYC/HAP5 subunit family.</text>
</comment>
<evidence type="ECO:0000256" key="3">
    <source>
        <dbReference type="ARBA" id="ARBA00023163"/>
    </source>
</evidence>
<dbReference type="AlphaFoldDB" id="A0A0E0DPM9"/>
<dbReference type="Gramene" id="OMERI05G09560.1">
    <property type="protein sequence ID" value="OMERI05G09560.1"/>
    <property type="gene ID" value="OMERI05G09560"/>
</dbReference>
<dbReference type="PANTHER" id="PTHR10252">
    <property type="entry name" value="HISTONE-LIKE TRANSCRIPTION FACTOR CCAAT-RELATED"/>
    <property type="match status" value="1"/>
</dbReference>
<dbReference type="GO" id="GO:0006355">
    <property type="term" value="P:regulation of DNA-templated transcription"/>
    <property type="evidence" value="ECO:0007669"/>
    <property type="project" value="TreeGrafter"/>
</dbReference>
<reference evidence="8" key="1">
    <citation type="submission" date="2015-04" db="UniProtKB">
        <authorList>
            <consortium name="EnsemblPlants"/>
        </authorList>
    </citation>
    <scope>IDENTIFICATION</scope>
</reference>
<evidence type="ECO:0000256" key="1">
    <source>
        <dbReference type="ARBA" id="ARBA00004123"/>
    </source>
</evidence>
<feature type="region of interest" description="Disordered" evidence="6">
    <location>
        <begin position="313"/>
        <end position="337"/>
    </location>
</feature>
<dbReference type="GO" id="GO:0046982">
    <property type="term" value="F:protein heterodimerization activity"/>
    <property type="evidence" value="ECO:0007669"/>
    <property type="project" value="InterPro"/>
</dbReference>
<dbReference type="GO" id="GO:0005634">
    <property type="term" value="C:nucleus"/>
    <property type="evidence" value="ECO:0007669"/>
    <property type="project" value="UniProtKB-SubCell"/>
</dbReference>
<protein>
    <recommendedName>
        <fullName evidence="7">Core Histone H2A/H2B/H3 domain-containing protein</fullName>
    </recommendedName>
</protein>
<dbReference type="GO" id="GO:0000976">
    <property type="term" value="F:transcription cis-regulatory region binding"/>
    <property type="evidence" value="ECO:0007669"/>
    <property type="project" value="TreeGrafter"/>
</dbReference>
<accession>A0A0E0DPM9</accession>
<dbReference type="STRING" id="40149.A0A0E0DPM9"/>
<dbReference type="Gene3D" id="1.10.20.10">
    <property type="entry name" value="Histone, subunit A"/>
    <property type="match status" value="1"/>
</dbReference>
<keyword evidence="9" id="KW-1185">Reference proteome</keyword>
<keyword evidence="4" id="KW-0539">Nucleus</keyword>
<reference evidence="8" key="2">
    <citation type="submission" date="2018-05" db="EMBL/GenBank/DDBJ databases">
        <title>OmerRS3 (Oryza meridionalis Reference Sequence Version 3).</title>
        <authorList>
            <person name="Zhang J."/>
            <person name="Kudrna D."/>
            <person name="Lee S."/>
            <person name="Talag J."/>
            <person name="Welchert J."/>
            <person name="Wing R.A."/>
        </authorList>
    </citation>
    <scope>NUCLEOTIDE SEQUENCE [LARGE SCALE GENOMIC DNA]</scope>
    <source>
        <strain evidence="8">cv. OR44</strain>
    </source>
</reference>
<evidence type="ECO:0000256" key="5">
    <source>
        <dbReference type="ARBA" id="ARBA00038129"/>
    </source>
</evidence>
<dbReference type="EnsemblPlants" id="OMERI05G09560.1">
    <property type="protein sequence ID" value="OMERI05G09560.1"/>
    <property type="gene ID" value="OMERI05G09560"/>
</dbReference>
<dbReference type="CDD" id="cd22908">
    <property type="entry name" value="HFD_NFYC-like"/>
    <property type="match status" value="1"/>
</dbReference>
<organism evidence="8">
    <name type="scientific">Oryza meridionalis</name>
    <dbReference type="NCBI Taxonomy" id="40149"/>
    <lineage>
        <taxon>Eukaryota</taxon>
        <taxon>Viridiplantae</taxon>
        <taxon>Streptophyta</taxon>
        <taxon>Embryophyta</taxon>
        <taxon>Tracheophyta</taxon>
        <taxon>Spermatophyta</taxon>
        <taxon>Magnoliopsida</taxon>
        <taxon>Liliopsida</taxon>
        <taxon>Poales</taxon>
        <taxon>Poaceae</taxon>
        <taxon>BOP clade</taxon>
        <taxon>Oryzoideae</taxon>
        <taxon>Oryzeae</taxon>
        <taxon>Oryzinae</taxon>
        <taxon>Oryza</taxon>
    </lineage>
</organism>